<sequence>MRRTGWPARFAAGALAAALLAGCTSRIEGTAVSIYDNPFTVAGLPVSSGPSGPRGGVPDAEVTIENGDGGEVDILVGNAITDIEAYWQGTFGSIAKGSFEPVSTLLSWDPSERRGPDFCGESTFDFINAAYCSRGDVIGWDRVFLLPELMDTFGPMSVVMVLAHEYGHAIQYKTGIVSDDDPGIVFEQQADCFAGAFVRHIAEGNSEHFQLNTSDGLNSVLASMVLFRDTDPNDPDSVHGSAFERVTAMQIGFSDGARACTRIDAAEIESRRAELPQFFDSSDDGELPVTADSVEQILHSFDYVFDLSSPPALDLSGSDLGCPDAKATAPVSYCPATNTIGVDLEELAERGAAPDTGSSPFSADVRGDYNAYVLLASRYALAVQREAGASLTDAQTALRTACLAGAISAALSPTNIDLTNNPDESLVWLSPGDLDEAVSGLLADGLAASDVNGNTIPSGFARVDAFRTGVLGGEAGCTGRYH</sequence>
<dbReference type="PROSITE" id="PS51257">
    <property type="entry name" value="PROKAR_LIPOPROTEIN"/>
    <property type="match status" value="1"/>
</dbReference>
<reference evidence="2 3" key="1">
    <citation type="submission" date="2019-10" db="EMBL/GenBank/DDBJ databases">
        <title>Draft Genome Assembly of Rhodococcus zopfii DSM44189.</title>
        <authorList>
            <person name="Sutton J.M."/>
            <person name="Akob D.M."/>
            <person name="Bushman T.J."/>
        </authorList>
    </citation>
    <scope>NUCLEOTIDE SEQUENCE [LARGE SCALE GENOMIC DNA]</scope>
    <source>
        <strain evidence="2 3">DSM 44189</strain>
    </source>
</reference>
<protein>
    <submittedName>
        <fullName evidence="2">Metallopeptidase</fullName>
    </submittedName>
</protein>
<dbReference type="EMBL" id="WBMO01000001">
    <property type="protein sequence ID" value="MDV2476039.1"/>
    <property type="molecule type" value="Genomic_DNA"/>
</dbReference>
<name>A0ABU3WPW0_9NOCA</name>
<evidence type="ECO:0000313" key="2">
    <source>
        <dbReference type="EMBL" id="MDV2476039.1"/>
    </source>
</evidence>
<keyword evidence="1" id="KW-0732">Signal</keyword>
<organism evidence="2 3">
    <name type="scientific">Rhodococcus zopfii</name>
    <dbReference type="NCBI Taxonomy" id="43772"/>
    <lineage>
        <taxon>Bacteria</taxon>
        <taxon>Bacillati</taxon>
        <taxon>Actinomycetota</taxon>
        <taxon>Actinomycetes</taxon>
        <taxon>Mycobacteriales</taxon>
        <taxon>Nocardiaceae</taxon>
        <taxon>Rhodococcus</taxon>
    </lineage>
</organism>
<comment type="caution">
    <text evidence="2">The sequence shown here is derived from an EMBL/GenBank/DDBJ whole genome shotgun (WGS) entry which is preliminary data.</text>
</comment>
<evidence type="ECO:0000313" key="3">
    <source>
        <dbReference type="Proteomes" id="UP001275440"/>
    </source>
</evidence>
<feature type="signal peptide" evidence="1">
    <location>
        <begin position="1"/>
        <end position="21"/>
    </location>
</feature>
<dbReference type="RefSeq" id="WP_072813227.1">
    <property type="nucleotide sequence ID" value="NZ_JAHWLX010000148.1"/>
</dbReference>
<proteinExistence type="predicted"/>
<gene>
    <name evidence="2" type="ORF">F8M49_13030</name>
</gene>
<accession>A0ABU3WPW0</accession>
<evidence type="ECO:0000256" key="1">
    <source>
        <dbReference type="SAM" id="SignalP"/>
    </source>
</evidence>
<dbReference type="Proteomes" id="UP001275440">
    <property type="component" value="Unassembled WGS sequence"/>
</dbReference>
<dbReference type="SUPFAM" id="SSF55486">
    <property type="entry name" value="Metalloproteases ('zincins'), catalytic domain"/>
    <property type="match status" value="1"/>
</dbReference>
<keyword evidence="3" id="KW-1185">Reference proteome</keyword>
<feature type="chain" id="PRO_5046118364" evidence="1">
    <location>
        <begin position="22"/>
        <end position="482"/>
    </location>
</feature>